<dbReference type="EMBL" id="GGEC01075351">
    <property type="protein sequence ID" value="MBX55835.1"/>
    <property type="molecule type" value="Transcribed_RNA"/>
</dbReference>
<reference evidence="1" key="1">
    <citation type="submission" date="2018-02" db="EMBL/GenBank/DDBJ databases">
        <title>Rhizophora mucronata_Transcriptome.</title>
        <authorList>
            <person name="Meera S.P."/>
            <person name="Sreeshan A."/>
            <person name="Augustine A."/>
        </authorList>
    </citation>
    <scope>NUCLEOTIDE SEQUENCE</scope>
    <source>
        <tissue evidence="1">Leaf</tissue>
    </source>
</reference>
<evidence type="ECO:0000313" key="1">
    <source>
        <dbReference type="EMBL" id="MBX55835.1"/>
    </source>
</evidence>
<sequence length="16" mass="1733">MRSCFLLCCSGSLQKG</sequence>
<name>A0A2P2PMF3_RHIMU</name>
<proteinExistence type="predicted"/>
<dbReference type="AlphaFoldDB" id="A0A2P2PMF3"/>
<accession>A0A2P2PMF3</accession>
<organism evidence="1">
    <name type="scientific">Rhizophora mucronata</name>
    <name type="common">Asiatic mangrove</name>
    <dbReference type="NCBI Taxonomy" id="61149"/>
    <lineage>
        <taxon>Eukaryota</taxon>
        <taxon>Viridiplantae</taxon>
        <taxon>Streptophyta</taxon>
        <taxon>Embryophyta</taxon>
        <taxon>Tracheophyta</taxon>
        <taxon>Spermatophyta</taxon>
        <taxon>Magnoliopsida</taxon>
        <taxon>eudicotyledons</taxon>
        <taxon>Gunneridae</taxon>
        <taxon>Pentapetalae</taxon>
        <taxon>rosids</taxon>
        <taxon>fabids</taxon>
        <taxon>Malpighiales</taxon>
        <taxon>Rhizophoraceae</taxon>
        <taxon>Rhizophora</taxon>
    </lineage>
</organism>
<protein>
    <submittedName>
        <fullName evidence="1">Uncharacterized protein</fullName>
    </submittedName>
</protein>